<sequence>MSFSPPAVPARAAAHSRRWRAALVSTCALATLLLTGPSPFGEASAVRMPPASPAPQPRATVREKILRLLERPEALPRAADWAPLGPDALTELLELASNPSSPEPQRTRAVAAIAVVENPEATQRLQGLLISQATPDSVRAAATLALSRRAGLEAFPLLTPLLADRSEQVRATAAQTLGRMGGAEARKVLEERLPFEETLVVREAIQQGLSYIEP</sequence>
<dbReference type="InterPro" id="IPR011989">
    <property type="entry name" value="ARM-like"/>
</dbReference>
<name>A0ABY9WZK2_9BACT</name>
<dbReference type="RefSeq" id="WP_395806176.1">
    <property type="nucleotide sequence ID" value="NZ_CP043494.1"/>
</dbReference>
<dbReference type="SUPFAM" id="SSF48371">
    <property type="entry name" value="ARM repeat"/>
    <property type="match status" value="1"/>
</dbReference>
<evidence type="ECO:0000313" key="2">
    <source>
        <dbReference type="Proteomes" id="UP001611383"/>
    </source>
</evidence>
<protein>
    <submittedName>
        <fullName evidence="1">HEAT repeat domain-containing protein</fullName>
    </submittedName>
</protein>
<organism evidence="1 2">
    <name type="scientific">Archangium minus</name>
    <dbReference type="NCBI Taxonomy" id="83450"/>
    <lineage>
        <taxon>Bacteria</taxon>
        <taxon>Pseudomonadati</taxon>
        <taxon>Myxococcota</taxon>
        <taxon>Myxococcia</taxon>
        <taxon>Myxococcales</taxon>
        <taxon>Cystobacterineae</taxon>
        <taxon>Archangiaceae</taxon>
        <taxon>Archangium</taxon>
    </lineage>
</organism>
<dbReference type="Proteomes" id="UP001611383">
    <property type="component" value="Chromosome"/>
</dbReference>
<evidence type="ECO:0000313" key="1">
    <source>
        <dbReference type="EMBL" id="WNG48544.1"/>
    </source>
</evidence>
<reference evidence="1 2" key="1">
    <citation type="submission" date="2019-08" db="EMBL/GenBank/DDBJ databases">
        <title>Archangium and Cystobacter genomes.</title>
        <authorList>
            <person name="Chen I.-C.K."/>
            <person name="Wielgoss S."/>
        </authorList>
    </citation>
    <scope>NUCLEOTIDE SEQUENCE [LARGE SCALE GENOMIC DNA]</scope>
    <source>
        <strain evidence="1 2">Cbm 6</strain>
    </source>
</reference>
<dbReference type="InterPro" id="IPR021133">
    <property type="entry name" value="HEAT_type_2"/>
</dbReference>
<dbReference type="SMART" id="SM00567">
    <property type="entry name" value="EZ_HEAT"/>
    <property type="match status" value="3"/>
</dbReference>
<dbReference type="EMBL" id="CP043494">
    <property type="protein sequence ID" value="WNG48544.1"/>
    <property type="molecule type" value="Genomic_DNA"/>
</dbReference>
<proteinExistence type="predicted"/>
<dbReference type="Gene3D" id="1.25.10.10">
    <property type="entry name" value="Leucine-rich Repeat Variant"/>
    <property type="match status" value="1"/>
</dbReference>
<dbReference type="PROSITE" id="PS50077">
    <property type="entry name" value="HEAT_REPEAT"/>
    <property type="match status" value="1"/>
</dbReference>
<dbReference type="InterPro" id="IPR004155">
    <property type="entry name" value="PBS_lyase_HEAT"/>
</dbReference>
<gene>
    <name evidence="1" type="ORF">F0U60_33800</name>
</gene>
<dbReference type="Pfam" id="PF13646">
    <property type="entry name" value="HEAT_2"/>
    <property type="match status" value="1"/>
</dbReference>
<keyword evidence="2" id="KW-1185">Reference proteome</keyword>
<accession>A0ABY9WZK2</accession>
<dbReference type="InterPro" id="IPR016024">
    <property type="entry name" value="ARM-type_fold"/>
</dbReference>